<organism evidence="2 3">
    <name type="scientific">Pollutimonas bauzanensis</name>
    <dbReference type="NCBI Taxonomy" id="658167"/>
    <lineage>
        <taxon>Bacteria</taxon>
        <taxon>Pseudomonadati</taxon>
        <taxon>Pseudomonadota</taxon>
        <taxon>Betaproteobacteria</taxon>
        <taxon>Burkholderiales</taxon>
        <taxon>Alcaligenaceae</taxon>
        <taxon>Pollutimonas</taxon>
    </lineage>
</organism>
<evidence type="ECO:0000256" key="1">
    <source>
        <dbReference type="SAM" id="MobiDB-lite"/>
    </source>
</evidence>
<dbReference type="InterPro" id="IPR025528">
    <property type="entry name" value="BrnA_antitoxin"/>
</dbReference>
<evidence type="ECO:0000313" key="2">
    <source>
        <dbReference type="EMBL" id="SHG67135.1"/>
    </source>
</evidence>
<dbReference type="OrthoDB" id="9796641at2"/>
<dbReference type="RefSeq" id="WP_073100812.1">
    <property type="nucleotide sequence ID" value="NZ_FQXE01000001.1"/>
</dbReference>
<dbReference type="AlphaFoldDB" id="A0A1M5LQ29"/>
<evidence type="ECO:0000313" key="3">
    <source>
        <dbReference type="Proteomes" id="UP000184226"/>
    </source>
</evidence>
<protein>
    <submittedName>
        <fullName evidence="2">Uncharacterized conserved protein, DUF4415 family</fullName>
    </submittedName>
</protein>
<proteinExistence type="predicted"/>
<reference evidence="2 3" key="1">
    <citation type="submission" date="2016-11" db="EMBL/GenBank/DDBJ databases">
        <authorList>
            <person name="Jaros S."/>
            <person name="Januszkiewicz K."/>
            <person name="Wedrychowicz H."/>
        </authorList>
    </citation>
    <scope>NUCLEOTIDE SEQUENCE [LARGE SCALE GENOMIC DNA]</scope>
    <source>
        <strain evidence="2 3">CGMCC 1.10190</strain>
    </source>
</reference>
<dbReference type="Proteomes" id="UP000184226">
    <property type="component" value="Unassembled WGS sequence"/>
</dbReference>
<dbReference type="EMBL" id="FQXE01000001">
    <property type="protein sequence ID" value="SHG67135.1"/>
    <property type="molecule type" value="Genomic_DNA"/>
</dbReference>
<keyword evidence="3" id="KW-1185">Reference proteome</keyword>
<dbReference type="STRING" id="658167.SAMN04488135_10112"/>
<feature type="region of interest" description="Disordered" evidence="1">
    <location>
        <begin position="18"/>
        <end position="49"/>
    </location>
</feature>
<name>A0A1M5LQ29_9BURK</name>
<dbReference type="Pfam" id="PF14384">
    <property type="entry name" value="BrnA_antitoxin"/>
    <property type="match status" value="1"/>
</dbReference>
<sequence>MSLKLIRPSNAEDAAITAAARNDPDNPPFTDAELAALRPRRGRPPKANPKVQISIRYSAEVIDFFKSTGAGWQARMNAVLEDYVSSRR</sequence>
<gene>
    <name evidence="2" type="ORF">SAMN04488135_10112</name>
</gene>
<accession>A0A1M5LQ29</accession>